<name>A0A9P0EI04_9HYPO</name>
<evidence type="ECO:0000313" key="2">
    <source>
        <dbReference type="Proteomes" id="UP000775872"/>
    </source>
</evidence>
<dbReference type="OrthoDB" id="10315371at2759"/>
<protein>
    <submittedName>
        <fullName evidence="1">Uncharacterized protein</fullName>
    </submittedName>
</protein>
<accession>A0A9P0EI04</accession>
<reference evidence="2" key="1">
    <citation type="submission" date="2019-06" db="EMBL/GenBank/DDBJ databases">
        <authorList>
            <person name="Broberg M."/>
        </authorList>
    </citation>
    <scope>NUCLEOTIDE SEQUENCE [LARGE SCALE GENOMIC DNA]</scope>
</reference>
<organism evidence="1 2">
    <name type="scientific">Clonostachys solani</name>
    <dbReference type="NCBI Taxonomy" id="160281"/>
    <lineage>
        <taxon>Eukaryota</taxon>
        <taxon>Fungi</taxon>
        <taxon>Dikarya</taxon>
        <taxon>Ascomycota</taxon>
        <taxon>Pezizomycotina</taxon>
        <taxon>Sordariomycetes</taxon>
        <taxon>Hypocreomycetidae</taxon>
        <taxon>Hypocreales</taxon>
        <taxon>Bionectriaceae</taxon>
        <taxon>Clonostachys</taxon>
    </lineage>
</organism>
<dbReference type="Proteomes" id="UP000775872">
    <property type="component" value="Unassembled WGS sequence"/>
</dbReference>
<proteinExistence type="predicted"/>
<keyword evidence="2" id="KW-1185">Reference proteome</keyword>
<evidence type="ECO:0000313" key="1">
    <source>
        <dbReference type="EMBL" id="CAH0048400.1"/>
    </source>
</evidence>
<gene>
    <name evidence="1" type="ORF">CSOL1703_00000345</name>
</gene>
<sequence length="93" mass="10687">MIRTRKALEESISEDPDKYRFSKPINDIVQEEDIMPALRSERELANDGDLRRFEFIVGIATERVAKINHLSDPFRAVDNFVKELPSLPTQASV</sequence>
<dbReference type="EMBL" id="CABFOC020000035">
    <property type="protein sequence ID" value="CAH0048400.1"/>
    <property type="molecule type" value="Genomic_DNA"/>
</dbReference>
<reference evidence="1 2" key="2">
    <citation type="submission" date="2021-10" db="EMBL/GenBank/DDBJ databases">
        <authorList>
            <person name="Piombo E."/>
        </authorList>
    </citation>
    <scope>NUCLEOTIDE SEQUENCE [LARGE SCALE GENOMIC DNA]</scope>
</reference>
<comment type="caution">
    <text evidence="1">The sequence shown here is derived from an EMBL/GenBank/DDBJ whole genome shotgun (WGS) entry which is preliminary data.</text>
</comment>
<dbReference type="AlphaFoldDB" id="A0A9P0EI04"/>